<gene>
    <name evidence="2" type="ordered locus">Achl_0677</name>
</gene>
<proteinExistence type="predicted"/>
<evidence type="ECO:0000256" key="1">
    <source>
        <dbReference type="SAM" id="MobiDB-lite"/>
    </source>
</evidence>
<dbReference type="Proteomes" id="UP000002505">
    <property type="component" value="Chromosome"/>
</dbReference>
<keyword evidence="3" id="KW-1185">Reference proteome</keyword>
<dbReference type="AlphaFoldDB" id="B8HBW4"/>
<dbReference type="HOGENOM" id="CLU_1080303_0_0_11"/>
<reference evidence="2" key="1">
    <citation type="submission" date="2009-01" db="EMBL/GenBank/DDBJ databases">
        <title>Complete sequence of chromosome of Arthrobacter chlorophenolicus A6.</title>
        <authorList>
            <consortium name="US DOE Joint Genome Institute"/>
            <person name="Lucas S."/>
            <person name="Copeland A."/>
            <person name="Lapidus A."/>
            <person name="Glavina del Rio T."/>
            <person name="Tice H."/>
            <person name="Bruce D."/>
            <person name="Goodwin L."/>
            <person name="Pitluck S."/>
            <person name="Goltsman E."/>
            <person name="Clum A."/>
            <person name="Larimer F."/>
            <person name="Land M."/>
            <person name="Hauser L."/>
            <person name="Kyrpides N."/>
            <person name="Mikhailova N."/>
            <person name="Jansson J."/>
            <person name="Richardson P."/>
        </authorList>
    </citation>
    <scope>NUCLEOTIDE SEQUENCE [LARGE SCALE GENOMIC DNA]</scope>
    <source>
        <strain evidence="2">A6</strain>
    </source>
</reference>
<feature type="region of interest" description="Disordered" evidence="1">
    <location>
        <begin position="166"/>
        <end position="232"/>
    </location>
</feature>
<protein>
    <submittedName>
        <fullName evidence="2">Uncharacterized protein</fullName>
    </submittedName>
</protein>
<accession>B8HBW4</accession>
<dbReference type="EMBL" id="CP001341">
    <property type="protein sequence ID" value="ACL38674.1"/>
    <property type="molecule type" value="Genomic_DNA"/>
</dbReference>
<evidence type="ECO:0000313" key="2">
    <source>
        <dbReference type="EMBL" id="ACL38674.1"/>
    </source>
</evidence>
<dbReference type="KEGG" id="ach:Achl_0677"/>
<name>B8HBW4_PSECP</name>
<dbReference type="STRING" id="452863.Achl_0677"/>
<evidence type="ECO:0000313" key="3">
    <source>
        <dbReference type="Proteomes" id="UP000002505"/>
    </source>
</evidence>
<feature type="compositionally biased region" description="Polar residues" evidence="1">
    <location>
        <begin position="171"/>
        <end position="194"/>
    </location>
</feature>
<sequence>MKTPQPLPEELRGRPFTLVDASVAGISPRRWRHGSLTYRGRGIRMESTTTALPLGVRVRPFIEVNVLCAASHVTAAELHSLPQRRQDGASDAYHLIRPEGAAHLDRPHVLVHRMKLYEDEVTTIDGVPVTTPARTWLDMAEMLSLDEIVAMGDACVRVPRPELESRRTVAGITSPTCPTANTGSESSTRANTTARKAKSPGISRALNGTPRWGGRRSGFPSGTWSTTRNRPRPKSWLPWRRLAGGGVLKTIAPYLSF</sequence>
<organism evidence="2 3">
    <name type="scientific">Pseudarthrobacter chlorophenolicus (strain ATCC 700700 / DSM 12829 / CIP 107037 / JCM 12360 / KCTC 9906 / NCIMB 13794 / A6)</name>
    <name type="common">Arthrobacter chlorophenolicus</name>
    <dbReference type="NCBI Taxonomy" id="452863"/>
    <lineage>
        <taxon>Bacteria</taxon>
        <taxon>Bacillati</taxon>
        <taxon>Actinomycetota</taxon>
        <taxon>Actinomycetes</taxon>
        <taxon>Micrococcales</taxon>
        <taxon>Micrococcaceae</taxon>
        <taxon>Pseudarthrobacter</taxon>
    </lineage>
</organism>